<gene>
    <name evidence="2" type="ORF">RJ639_032165</name>
</gene>
<dbReference type="GO" id="GO:0005737">
    <property type="term" value="C:cytoplasm"/>
    <property type="evidence" value="ECO:0007669"/>
    <property type="project" value="TreeGrafter"/>
</dbReference>
<evidence type="ECO:0000259" key="1">
    <source>
        <dbReference type="Pfam" id="PF07985"/>
    </source>
</evidence>
<dbReference type="PANTHER" id="PTHR28626:SF4">
    <property type="entry name" value="PROTEIN SENSITIVITY TO RED LIGHT REDUCED 1-LIKE"/>
    <property type="match status" value="1"/>
</dbReference>
<name>A0AA88WY53_9ASTE</name>
<evidence type="ECO:0000313" key="2">
    <source>
        <dbReference type="EMBL" id="KAK3036396.1"/>
    </source>
</evidence>
<reference evidence="2" key="1">
    <citation type="submission" date="2022-12" db="EMBL/GenBank/DDBJ databases">
        <title>Draft genome assemblies for two species of Escallonia (Escalloniales).</title>
        <authorList>
            <person name="Chanderbali A."/>
            <person name="Dervinis C."/>
            <person name="Anghel I."/>
            <person name="Soltis D."/>
            <person name="Soltis P."/>
            <person name="Zapata F."/>
        </authorList>
    </citation>
    <scope>NUCLEOTIDE SEQUENCE</scope>
    <source>
        <strain evidence="2">UCBG64.0493</strain>
        <tissue evidence="2">Leaf</tissue>
    </source>
</reference>
<dbReference type="EMBL" id="JAVXUP010000149">
    <property type="protein sequence ID" value="KAK3036396.1"/>
    <property type="molecule type" value="Genomic_DNA"/>
</dbReference>
<feature type="domain" description="SRR1-like" evidence="1">
    <location>
        <begin position="132"/>
        <end position="185"/>
    </location>
</feature>
<accession>A0AA88WY53</accession>
<dbReference type="InterPro" id="IPR012942">
    <property type="entry name" value="SRR1-like"/>
</dbReference>
<organism evidence="2 3">
    <name type="scientific">Escallonia herrerae</name>
    <dbReference type="NCBI Taxonomy" id="1293975"/>
    <lineage>
        <taxon>Eukaryota</taxon>
        <taxon>Viridiplantae</taxon>
        <taxon>Streptophyta</taxon>
        <taxon>Embryophyta</taxon>
        <taxon>Tracheophyta</taxon>
        <taxon>Spermatophyta</taxon>
        <taxon>Magnoliopsida</taxon>
        <taxon>eudicotyledons</taxon>
        <taxon>Gunneridae</taxon>
        <taxon>Pentapetalae</taxon>
        <taxon>asterids</taxon>
        <taxon>campanulids</taxon>
        <taxon>Escalloniales</taxon>
        <taxon>Escalloniaceae</taxon>
        <taxon>Escallonia</taxon>
    </lineage>
</organism>
<keyword evidence="3" id="KW-1185">Reference proteome</keyword>
<dbReference type="Pfam" id="PF07985">
    <property type="entry name" value="SRR1"/>
    <property type="match status" value="1"/>
</dbReference>
<evidence type="ECO:0000313" key="3">
    <source>
        <dbReference type="Proteomes" id="UP001188597"/>
    </source>
</evidence>
<comment type="caution">
    <text evidence="2">The sequence shown here is derived from an EMBL/GenBank/DDBJ whole genome shotgun (WGS) entry which is preliminary data.</text>
</comment>
<dbReference type="Proteomes" id="UP001188597">
    <property type="component" value="Unassembled WGS sequence"/>
</dbReference>
<dbReference type="GO" id="GO:0005634">
    <property type="term" value="C:nucleus"/>
    <property type="evidence" value="ECO:0007669"/>
    <property type="project" value="TreeGrafter"/>
</dbReference>
<dbReference type="InterPro" id="IPR040044">
    <property type="entry name" value="SRR1L"/>
</dbReference>
<proteinExistence type="predicted"/>
<dbReference type="PANTHER" id="PTHR28626">
    <property type="entry name" value="SRR1-LIKE PROTEIN"/>
    <property type="match status" value="1"/>
</dbReference>
<protein>
    <recommendedName>
        <fullName evidence="1">SRR1-like domain-containing protein</fullName>
    </recommendedName>
</protein>
<sequence>MVLRFLKQVPDINDGIPFSTAGSSIDTHPPAPLNELEFRLLKSNELLNAYSYNQASTTFQALPWNHTQADTVAKMGQEVSEDQTKLVDDLHVKDEAERLLKEVQLTIKEAQETKFYAKLTRQMRNSVIFKRNLERVLGGNSQLQMVIYALGSMEFSFYSQYQLAIALRLRQDFAEWIGGIEVFDPRLFPRRHYCTKGVRYKSWDLDLFFCTDEGKVRPRDRLQLLEVLHLVECLKEIKVFYAFEVDSDESDQRDD</sequence>
<dbReference type="AlphaFoldDB" id="A0AA88WY53"/>